<evidence type="ECO:0008006" key="3">
    <source>
        <dbReference type="Google" id="ProtNLM"/>
    </source>
</evidence>
<organism evidence="1 2">
    <name type="scientific">Candidatus Uhrbacteria bacterium GW2011_GWF2_44_350</name>
    <dbReference type="NCBI Taxonomy" id="1619000"/>
    <lineage>
        <taxon>Bacteria</taxon>
        <taxon>Candidatus Uhriibacteriota</taxon>
    </lineage>
</organism>
<dbReference type="AlphaFoldDB" id="A0A0G1LLL2"/>
<dbReference type="InterPro" id="IPR023401">
    <property type="entry name" value="ODC_N"/>
</dbReference>
<dbReference type="Gene3D" id="3.40.50.720">
    <property type="entry name" value="NAD(P)-binding Rossmann-like Domain"/>
    <property type="match status" value="1"/>
</dbReference>
<dbReference type="InterPro" id="IPR003462">
    <property type="entry name" value="ODC_Mu_crystall"/>
</dbReference>
<name>A0A0G1LLL2_9BACT</name>
<dbReference type="Proteomes" id="UP000034154">
    <property type="component" value="Unassembled WGS sequence"/>
</dbReference>
<dbReference type="GO" id="GO:0005737">
    <property type="term" value="C:cytoplasm"/>
    <property type="evidence" value="ECO:0007669"/>
    <property type="project" value="TreeGrafter"/>
</dbReference>
<accession>A0A0G1LLL2</accession>
<dbReference type="GO" id="GO:0042562">
    <property type="term" value="F:hormone binding"/>
    <property type="evidence" value="ECO:0007669"/>
    <property type="project" value="TreeGrafter"/>
</dbReference>
<dbReference type="Gene3D" id="3.30.1780.10">
    <property type="entry name" value="ornithine cyclodeaminase, domain 1"/>
    <property type="match status" value="1"/>
</dbReference>
<dbReference type="Pfam" id="PF02423">
    <property type="entry name" value="OCD_Mu_crystall"/>
    <property type="match status" value="1"/>
</dbReference>
<dbReference type="EMBL" id="LCJB01000051">
    <property type="protein sequence ID" value="KKT69617.1"/>
    <property type="molecule type" value="Genomic_DNA"/>
</dbReference>
<dbReference type="SUPFAM" id="SSF51735">
    <property type="entry name" value="NAD(P)-binding Rossmann-fold domains"/>
    <property type="match status" value="1"/>
</dbReference>
<gene>
    <name evidence="1" type="ORF">UW63_C0051G0005</name>
</gene>
<evidence type="ECO:0000313" key="1">
    <source>
        <dbReference type="EMBL" id="KKT69617.1"/>
    </source>
</evidence>
<reference evidence="1 2" key="1">
    <citation type="journal article" date="2015" name="Nature">
        <title>rRNA introns, odd ribosomes, and small enigmatic genomes across a large radiation of phyla.</title>
        <authorList>
            <person name="Brown C.T."/>
            <person name="Hug L.A."/>
            <person name="Thomas B.C."/>
            <person name="Sharon I."/>
            <person name="Castelle C.J."/>
            <person name="Singh A."/>
            <person name="Wilkins M.J."/>
            <person name="Williams K.H."/>
            <person name="Banfield J.F."/>
        </authorList>
    </citation>
    <scope>NUCLEOTIDE SEQUENCE [LARGE SCALE GENOMIC DNA]</scope>
</reference>
<dbReference type="InterPro" id="IPR036291">
    <property type="entry name" value="NAD(P)-bd_dom_sf"/>
</dbReference>
<protein>
    <recommendedName>
        <fullName evidence="3">Ornithine cyclodeaminase</fullName>
    </recommendedName>
</protein>
<dbReference type="PANTHER" id="PTHR13812">
    <property type="entry name" value="KETIMINE REDUCTASE MU-CRYSTALLIN"/>
    <property type="match status" value="1"/>
</dbReference>
<dbReference type="PANTHER" id="PTHR13812:SF19">
    <property type="entry name" value="KETIMINE REDUCTASE MU-CRYSTALLIN"/>
    <property type="match status" value="1"/>
</dbReference>
<comment type="caution">
    <text evidence="1">The sequence shown here is derived from an EMBL/GenBank/DDBJ whole genome shotgun (WGS) entry which is preliminary data.</text>
</comment>
<proteinExistence type="predicted"/>
<dbReference type="PIRSF" id="PIRSF001439">
    <property type="entry name" value="CryM"/>
    <property type="match status" value="1"/>
</dbReference>
<sequence length="323" mass="35965">MPKQNKLPFIFINEETVERNTDFKKAYEAIKNSYALFSGGKSTTPKTLSMKVNNGMFFCFPSYLNNRKIFISKLATFYPKNRLKNLPSIQPYISIFDSNNGTLLAVISARYFAGVRTATTSAVGAKYLLGKNPKIMAIIGSGVQAKFHALVFSKIFKSIKEIKIYSPDKKHLKKFVRENQKILKNLKLEIAKTSEQATQDADIIACVTNSPKPVISNSAVKPGACVLAVGSMGKEMQEIPDELMARAAVVVDSRQQIDEYGEIAGPESRGKKIKLIGELGEFILKNKKLNQKNKITVFKHHGLPVTDSALAEIILKKYEYSQS</sequence>
<evidence type="ECO:0000313" key="2">
    <source>
        <dbReference type="Proteomes" id="UP000034154"/>
    </source>
</evidence>